<dbReference type="AlphaFoldDB" id="A0A182ST33"/>
<keyword evidence="2" id="KW-1185">Reference proteome</keyword>
<sequence>MSICCKWSKARKRPNGSTLSSARSSLRKYESFVPRFVCSERRLARAIRPHPSDGVASVCRVTRRMITVRSQDYAPRCRIRSSCVRLRRCRASFADGYADGAGSRSWRSTSGHRTRKVCASGTISCLAWSRRRKNISSSWRC</sequence>
<name>A0A182ST33_9DIPT</name>
<protein>
    <submittedName>
        <fullName evidence="1">Uncharacterized protein</fullName>
    </submittedName>
</protein>
<dbReference type="EnsemblMetazoa" id="AMAM012847-RA">
    <property type="protein sequence ID" value="AMAM012847-PA"/>
    <property type="gene ID" value="AMAM012847"/>
</dbReference>
<dbReference type="Proteomes" id="UP000075901">
    <property type="component" value="Unassembled WGS sequence"/>
</dbReference>
<dbReference type="VEuPathDB" id="VectorBase:AMAM012847"/>
<evidence type="ECO:0000313" key="1">
    <source>
        <dbReference type="EnsemblMetazoa" id="AMAM012847-PA"/>
    </source>
</evidence>
<evidence type="ECO:0000313" key="2">
    <source>
        <dbReference type="Proteomes" id="UP000075901"/>
    </source>
</evidence>
<proteinExistence type="predicted"/>
<accession>A0A182ST33</accession>
<reference evidence="2" key="1">
    <citation type="submission" date="2013-09" db="EMBL/GenBank/DDBJ databases">
        <title>The Genome Sequence of Anopheles maculatus species B.</title>
        <authorList>
            <consortium name="The Broad Institute Genomics Platform"/>
            <person name="Neafsey D.E."/>
            <person name="Besansky N."/>
            <person name="Howell P."/>
            <person name="Walton C."/>
            <person name="Young S.K."/>
            <person name="Zeng Q."/>
            <person name="Gargeya S."/>
            <person name="Fitzgerald M."/>
            <person name="Haas B."/>
            <person name="Abouelleil A."/>
            <person name="Allen A.W."/>
            <person name="Alvarado L."/>
            <person name="Arachchi H.M."/>
            <person name="Berlin A.M."/>
            <person name="Chapman S.B."/>
            <person name="Gainer-Dewar J."/>
            <person name="Goldberg J."/>
            <person name="Griggs A."/>
            <person name="Gujja S."/>
            <person name="Hansen M."/>
            <person name="Howarth C."/>
            <person name="Imamovic A."/>
            <person name="Ireland A."/>
            <person name="Larimer J."/>
            <person name="McCowan C."/>
            <person name="Murphy C."/>
            <person name="Pearson M."/>
            <person name="Poon T.W."/>
            <person name="Priest M."/>
            <person name="Roberts A."/>
            <person name="Saif S."/>
            <person name="Shea T."/>
            <person name="Sisk P."/>
            <person name="Sykes S."/>
            <person name="Wortman J."/>
            <person name="Nusbaum C."/>
            <person name="Birren B."/>
        </authorList>
    </citation>
    <scope>NUCLEOTIDE SEQUENCE [LARGE SCALE GENOMIC DNA]</scope>
    <source>
        <strain evidence="2">maculatus3</strain>
    </source>
</reference>
<reference evidence="1" key="2">
    <citation type="submission" date="2020-05" db="UniProtKB">
        <authorList>
            <consortium name="EnsemblMetazoa"/>
        </authorList>
    </citation>
    <scope>IDENTIFICATION</scope>
    <source>
        <strain evidence="1">maculatus3</strain>
    </source>
</reference>
<organism evidence="1 2">
    <name type="scientific">Anopheles maculatus</name>
    <dbReference type="NCBI Taxonomy" id="74869"/>
    <lineage>
        <taxon>Eukaryota</taxon>
        <taxon>Metazoa</taxon>
        <taxon>Ecdysozoa</taxon>
        <taxon>Arthropoda</taxon>
        <taxon>Hexapoda</taxon>
        <taxon>Insecta</taxon>
        <taxon>Pterygota</taxon>
        <taxon>Neoptera</taxon>
        <taxon>Endopterygota</taxon>
        <taxon>Diptera</taxon>
        <taxon>Nematocera</taxon>
        <taxon>Culicoidea</taxon>
        <taxon>Culicidae</taxon>
        <taxon>Anophelinae</taxon>
        <taxon>Anopheles</taxon>
        <taxon>Anopheles maculatus group</taxon>
    </lineage>
</organism>